<feature type="domain" description="BTB" evidence="1">
    <location>
        <begin position="42"/>
        <end position="110"/>
    </location>
</feature>
<organism evidence="2 3">
    <name type="scientific">Pseudocercospora eumusae</name>
    <dbReference type="NCBI Taxonomy" id="321146"/>
    <lineage>
        <taxon>Eukaryota</taxon>
        <taxon>Fungi</taxon>
        <taxon>Dikarya</taxon>
        <taxon>Ascomycota</taxon>
        <taxon>Pezizomycotina</taxon>
        <taxon>Dothideomycetes</taxon>
        <taxon>Dothideomycetidae</taxon>
        <taxon>Mycosphaerellales</taxon>
        <taxon>Mycosphaerellaceae</taxon>
        <taxon>Pseudocercospora</taxon>
    </lineage>
</organism>
<dbReference type="SMART" id="SM00225">
    <property type="entry name" value="BTB"/>
    <property type="match status" value="1"/>
</dbReference>
<keyword evidence="3" id="KW-1185">Reference proteome</keyword>
<accession>A0A139HCM4</accession>
<proteinExistence type="predicted"/>
<dbReference type="Pfam" id="PF00651">
    <property type="entry name" value="BTB"/>
    <property type="match status" value="1"/>
</dbReference>
<dbReference type="OrthoDB" id="3650604at2759"/>
<dbReference type="Proteomes" id="UP000070133">
    <property type="component" value="Unassembled WGS sequence"/>
</dbReference>
<dbReference type="AlphaFoldDB" id="A0A139HCM4"/>
<dbReference type="PROSITE" id="PS50097">
    <property type="entry name" value="BTB"/>
    <property type="match status" value="1"/>
</dbReference>
<evidence type="ECO:0000313" key="3">
    <source>
        <dbReference type="Proteomes" id="UP000070133"/>
    </source>
</evidence>
<evidence type="ECO:0000313" key="2">
    <source>
        <dbReference type="EMBL" id="KXT00210.1"/>
    </source>
</evidence>
<evidence type="ECO:0000259" key="1">
    <source>
        <dbReference type="PROSITE" id="PS50097"/>
    </source>
</evidence>
<sequence>MPLFSNLPRVLFVANPNTTPPTVTTRRASKMTDDIDVIDDEGDVVFIVGTPKEKLKVSSVVLSRVSPVFKALLGPHFREGQSERSSTQPVEINLPDDEPTAMTILLKMVHLKEFACFTNRAKICTKFLLELAIVADKYDLVKKLRLQCHGLLLHWLFESPQENDITRQGRIIAASYILDQPAVFEEVTGRFLRAMHPAASVLLEETSGQRLPVTVLLALQERRSPSAQRGLCLKCVQEGASIYTVCSKH</sequence>
<reference evidence="2 3" key="1">
    <citation type="submission" date="2015-07" db="EMBL/GenBank/DDBJ databases">
        <title>Comparative genomics of the Sigatoka disease complex on banana suggests a link between parallel evolutionary changes in Pseudocercospora fijiensis and Pseudocercospora eumusae and increased virulence on the banana host.</title>
        <authorList>
            <person name="Chang T.-C."/>
            <person name="Salvucci A."/>
            <person name="Crous P.W."/>
            <person name="Stergiopoulos I."/>
        </authorList>
    </citation>
    <scope>NUCLEOTIDE SEQUENCE [LARGE SCALE GENOMIC DNA]</scope>
    <source>
        <strain evidence="2 3">CBS 114824</strain>
    </source>
</reference>
<dbReference type="InterPro" id="IPR000210">
    <property type="entry name" value="BTB/POZ_dom"/>
</dbReference>
<dbReference type="STRING" id="321146.A0A139HCM4"/>
<name>A0A139HCM4_9PEZI</name>
<dbReference type="SUPFAM" id="SSF54695">
    <property type="entry name" value="POZ domain"/>
    <property type="match status" value="1"/>
</dbReference>
<comment type="caution">
    <text evidence="2">The sequence shown here is derived from an EMBL/GenBank/DDBJ whole genome shotgun (WGS) entry which is preliminary data.</text>
</comment>
<protein>
    <recommendedName>
        <fullName evidence="1">BTB domain-containing protein</fullName>
    </recommendedName>
</protein>
<gene>
    <name evidence="2" type="ORF">AC578_7009</name>
</gene>
<dbReference type="InterPro" id="IPR011333">
    <property type="entry name" value="SKP1/BTB/POZ_sf"/>
</dbReference>
<dbReference type="EMBL" id="LFZN01000078">
    <property type="protein sequence ID" value="KXT00210.1"/>
    <property type="molecule type" value="Genomic_DNA"/>
</dbReference>
<dbReference type="Gene3D" id="3.30.710.10">
    <property type="entry name" value="Potassium Channel Kv1.1, Chain A"/>
    <property type="match status" value="1"/>
</dbReference>